<dbReference type="SUPFAM" id="SSF68912">
    <property type="entry name" value="Rho N-terminal domain-like"/>
    <property type="match status" value="1"/>
</dbReference>
<dbReference type="SMART" id="SM00959">
    <property type="entry name" value="Rho_N"/>
    <property type="match status" value="1"/>
</dbReference>
<dbReference type="AlphaFoldDB" id="X1ICV6"/>
<comment type="caution">
    <text evidence="2">The sequence shown here is derived from an EMBL/GenBank/DDBJ whole genome shotgun (WGS) entry which is preliminary data.</text>
</comment>
<gene>
    <name evidence="2" type="ORF">S03H2_64549</name>
</gene>
<evidence type="ECO:0000313" key="2">
    <source>
        <dbReference type="EMBL" id="GAH79497.1"/>
    </source>
</evidence>
<feature type="non-terminal residue" evidence="2">
    <location>
        <position position="45"/>
    </location>
</feature>
<dbReference type="InterPro" id="IPR011112">
    <property type="entry name" value="Rho-like_N"/>
</dbReference>
<proteinExistence type="predicted"/>
<protein>
    <recommendedName>
        <fullName evidence="1">Rho termination factor-like N-terminal domain-containing protein</fullName>
    </recommendedName>
</protein>
<name>X1ICV6_9ZZZZ</name>
<feature type="domain" description="Rho termination factor-like N-terminal" evidence="1">
    <location>
        <begin position="6"/>
        <end position="44"/>
    </location>
</feature>
<reference evidence="2" key="1">
    <citation type="journal article" date="2014" name="Front. Microbiol.">
        <title>High frequency of phylogenetically diverse reductive dehalogenase-homologous genes in deep subseafloor sedimentary metagenomes.</title>
        <authorList>
            <person name="Kawai M."/>
            <person name="Futagami T."/>
            <person name="Toyoda A."/>
            <person name="Takaki Y."/>
            <person name="Nishi S."/>
            <person name="Hori S."/>
            <person name="Arai W."/>
            <person name="Tsubouchi T."/>
            <person name="Morono Y."/>
            <person name="Uchiyama I."/>
            <person name="Ito T."/>
            <person name="Fujiyama A."/>
            <person name="Inagaki F."/>
            <person name="Takami H."/>
        </authorList>
    </citation>
    <scope>NUCLEOTIDE SEQUENCE</scope>
    <source>
        <strain evidence="2">Expedition CK06-06</strain>
    </source>
</reference>
<sequence>MESMTELEDKTRDELEVIAKEGGITGYSSLKKAELIRHILQSQAV</sequence>
<dbReference type="Gene3D" id="1.10.720.10">
    <property type="match status" value="1"/>
</dbReference>
<dbReference type="Pfam" id="PF07498">
    <property type="entry name" value="Rho_N"/>
    <property type="match status" value="1"/>
</dbReference>
<dbReference type="EMBL" id="BARU01041942">
    <property type="protein sequence ID" value="GAH79497.1"/>
    <property type="molecule type" value="Genomic_DNA"/>
</dbReference>
<dbReference type="GO" id="GO:0006353">
    <property type="term" value="P:DNA-templated transcription termination"/>
    <property type="evidence" value="ECO:0007669"/>
    <property type="project" value="InterPro"/>
</dbReference>
<accession>X1ICV6</accession>
<organism evidence="2">
    <name type="scientific">marine sediment metagenome</name>
    <dbReference type="NCBI Taxonomy" id="412755"/>
    <lineage>
        <taxon>unclassified sequences</taxon>
        <taxon>metagenomes</taxon>
        <taxon>ecological metagenomes</taxon>
    </lineage>
</organism>
<evidence type="ECO:0000259" key="1">
    <source>
        <dbReference type="SMART" id="SM00959"/>
    </source>
</evidence>
<dbReference type="InterPro" id="IPR036269">
    <property type="entry name" value="Rho_N_sf"/>
</dbReference>